<dbReference type="AlphaFoldDB" id="A0A221MHE6"/>
<dbReference type="Pfam" id="PF01740">
    <property type="entry name" value="STAS"/>
    <property type="match status" value="1"/>
</dbReference>
<dbReference type="PROSITE" id="PS50801">
    <property type="entry name" value="STAS"/>
    <property type="match status" value="1"/>
</dbReference>
<gene>
    <name evidence="2" type="ORF">CFK40_19835</name>
</gene>
<dbReference type="Proteomes" id="UP000204391">
    <property type="component" value="Chromosome"/>
</dbReference>
<dbReference type="CDD" id="cd07041">
    <property type="entry name" value="STAS_RsbR_RsbS_like"/>
    <property type="match status" value="1"/>
</dbReference>
<dbReference type="PANTHER" id="PTHR33745:SF8">
    <property type="entry name" value="BLUE-LIGHT PHOTORECEPTOR"/>
    <property type="match status" value="1"/>
</dbReference>
<dbReference type="EMBL" id="CP022437">
    <property type="protein sequence ID" value="ASN07088.1"/>
    <property type="molecule type" value="Genomic_DNA"/>
</dbReference>
<organism evidence="2 3">
    <name type="scientific">Virgibacillus necropolis</name>
    <dbReference type="NCBI Taxonomy" id="163877"/>
    <lineage>
        <taxon>Bacteria</taxon>
        <taxon>Bacillati</taxon>
        <taxon>Bacillota</taxon>
        <taxon>Bacilli</taxon>
        <taxon>Bacillales</taxon>
        <taxon>Bacillaceae</taxon>
        <taxon>Virgibacillus</taxon>
    </lineage>
</organism>
<protein>
    <recommendedName>
        <fullName evidence="1">STAS domain-containing protein</fullName>
    </recommendedName>
</protein>
<dbReference type="InterPro" id="IPR002645">
    <property type="entry name" value="STAS_dom"/>
</dbReference>
<dbReference type="Gene3D" id="3.30.750.24">
    <property type="entry name" value="STAS domain"/>
    <property type="match status" value="1"/>
</dbReference>
<evidence type="ECO:0000259" key="1">
    <source>
        <dbReference type="PROSITE" id="PS50801"/>
    </source>
</evidence>
<dbReference type="InterPro" id="IPR036513">
    <property type="entry name" value="STAS_dom_sf"/>
</dbReference>
<dbReference type="KEGG" id="vne:CFK40_19835"/>
<sequence>MIEKKERVIAALPIIGKIDQSRAEMITGVVLKESQRLKLEHLVIDLSGVHAIESEGVHALLYTVNTLKLLGVDTVFTGIHPELALKASSFGDLNNATYCANLEQALTSLGFKFSR</sequence>
<dbReference type="InterPro" id="IPR051932">
    <property type="entry name" value="Bact_StressResp_Reg"/>
</dbReference>
<evidence type="ECO:0000313" key="2">
    <source>
        <dbReference type="EMBL" id="ASN07088.1"/>
    </source>
</evidence>
<reference evidence="2 3" key="1">
    <citation type="journal article" date="2003" name="Int. J. Syst. Evol. Microbiol.">
        <title>Virgibacillus carmonensis sp. nov., Virgibacillus necropolis sp. nov. and Virgibacillus picturae sp. nov., three novel species isolated from deteriorated mural paintings, transfer of the species of the genus salibacillus to Virgibacillus, as Virgibacillus marismortui comb. nov. and Virgibacillus salexigens comb. nov., and emended description of the genus Virgibacillus.</title>
        <authorList>
            <person name="Heyrman J."/>
            <person name="Logan N.A."/>
            <person name="Busse H.J."/>
            <person name="Balcaen A."/>
            <person name="Lebbe L."/>
            <person name="Rodriguez-Diaz M."/>
            <person name="Swings J."/>
            <person name="De Vos P."/>
        </authorList>
    </citation>
    <scope>NUCLEOTIDE SEQUENCE [LARGE SCALE GENOMIC DNA]</scope>
    <source>
        <strain evidence="2 3">LMG 19488</strain>
    </source>
</reference>
<proteinExistence type="predicted"/>
<evidence type="ECO:0000313" key="3">
    <source>
        <dbReference type="Proteomes" id="UP000204391"/>
    </source>
</evidence>
<accession>A0A221MHE6</accession>
<name>A0A221MHE6_9BACI</name>
<dbReference type="SUPFAM" id="SSF52091">
    <property type="entry name" value="SpoIIaa-like"/>
    <property type="match status" value="1"/>
</dbReference>
<feature type="domain" description="STAS" evidence="1">
    <location>
        <begin position="9"/>
        <end position="109"/>
    </location>
</feature>
<dbReference type="PANTHER" id="PTHR33745">
    <property type="entry name" value="RSBT ANTAGONIST PROTEIN RSBS-RELATED"/>
    <property type="match status" value="1"/>
</dbReference>
<keyword evidence="3" id="KW-1185">Reference proteome</keyword>